<dbReference type="AlphaFoldDB" id="A0AAV9GFV0"/>
<accession>A0AAV9GFV0</accession>
<reference evidence="3" key="1">
    <citation type="journal article" date="2023" name="Mol. Phylogenet. Evol.">
        <title>Genome-scale phylogeny and comparative genomics of the fungal order Sordariales.</title>
        <authorList>
            <person name="Hensen N."/>
            <person name="Bonometti L."/>
            <person name="Westerberg I."/>
            <person name="Brannstrom I.O."/>
            <person name="Guillou S."/>
            <person name="Cros-Aarteil S."/>
            <person name="Calhoun S."/>
            <person name="Haridas S."/>
            <person name="Kuo A."/>
            <person name="Mondo S."/>
            <person name="Pangilinan J."/>
            <person name="Riley R."/>
            <person name="LaButti K."/>
            <person name="Andreopoulos B."/>
            <person name="Lipzen A."/>
            <person name="Chen C."/>
            <person name="Yan M."/>
            <person name="Daum C."/>
            <person name="Ng V."/>
            <person name="Clum A."/>
            <person name="Steindorff A."/>
            <person name="Ohm R.A."/>
            <person name="Martin F."/>
            <person name="Silar P."/>
            <person name="Natvig D.O."/>
            <person name="Lalanne C."/>
            <person name="Gautier V."/>
            <person name="Ament-Velasquez S.L."/>
            <person name="Kruys A."/>
            <person name="Hutchinson M.I."/>
            <person name="Powell A.J."/>
            <person name="Barry K."/>
            <person name="Miller A.N."/>
            <person name="Grigoriev I.V."/>
            <person name="Debuchy R."/>
            <person name="Gladieux P."/>
            <person name="Hiltunen Thoren M."/>
            <person name="Johannesson H."/>
        </authorList>
    </citation>
    <scope>NUCLEOTIDE SEQUENCE</scope>
    <source>
        <strain evidence="3">PSN243</strain>
    </source>
</reference>
<keyword evidence="2" id="KW-0812">Transmembrane</keyword>
<feature type="transmembrane region" description="Helical" evidence="2">
    <location>
        <begin position="44"/>
        <end position="71"/>
    </location>
</feature>
<keyword evidence="2" id="KW-0472">Membrane</keyword>
<name>A0AAV9GFV0_9PEZI</name>
<evidence type="ECO:0000313" key="4">
    <source>
        <dbReference type="Proteomes" id="UP001321760"/>
    </source>
</evidence>
<feature type="compositionally biased region" description="Polar residues" evidence="1">
    <location>
        <begin position="540"/>
        <end position="550"/>
    </location>
</feature>
<protein>
    <submittedName>
        <fullName evidence="3">Uncharacterized protein</fullName>
    </submittedName>
</protein>
<evidence type="ECO:0000256" key="1">
    <source>
        <dbReference type="SAM" id="MobiDB-lite"/>
    </source>
</evidence>
<evidence type="ECO:0000256" key="2">
    <source>
        <dbReference type="SAM" id="Phobius"/>
    </source>
</evidence>
<reference evidence="3" key="2">
    <citation type="submission" date="2023-05" db="EMBL/GenBank/DDBJ databases">
        <authorList>
            <consortium name="Lawrence Berkeley National Laboratory"/>
            <person name="Steindorff A."/>
            <person name="Hensen N."/>
            <person name="Bonometti L."/>
            <person name="Westerberg I."/>
            <person name="Brannstrom I.O."/>
            <person name="Guillou S."/>
            <person name="Cros-Aarteil S."/>
            <person name="Calhoun S."/>
            <person name="Haridas S."/>
            <person name="Kuo A."/>
            <person name="Mondo S."/>
            <person name="Pangilinan J."/>
            <person name="Riley R."/>
            <person name="Labutti K."/>
            <person name="Andreopoulos B."/>
            <person name="Lipzen A."/>
            <person name="Chen C."/>
            <person name="Yanf M."/>
            <person name="Daum C."/>
            <person name="Ng V."/>
            <person name="Clum A."/>
            <person name="Ohm R."/>
            <person name="Martin F."/>
            <person name="Silar P."/>
            <person name="Natvig D."/>
            <person name="Lalanne C."/>
            <person name="Gautier V."/>
            <person name="Ament-Velasquez S.L."/>
            <person name="Kruys A."/>
            <person name="Hutchinson M.I."/>
            <person name="Powell A.J."/>
            <person name="Barry K."/>
            <person name="Miller A.N."/>
            <person name="Grigoriev I.V."/>
            <person name="Debuchy R."/>
            <person name="Gladieux P."/>
            <person name="Thoren M.H."/>
            <person name="Johannesson H."/>
        </authorList>
    </citation>
    <scope>NUCLEOTIDE SEQUENCE</scope>
    <source>
        <strain evidence="3">PSN243</strain>
    </source>
</reference>
<keyword evidence="4" id="KW-1185">Reference proteome</keyword>
<organism evidence="3 4">
    <name type="scientific">Podospora aff. communis PSN243</name>
    <dbReference type="NCBI Taxonomy" id="3040156"/>
    <lineage>
        <taxon>Eukaryota</taxon>
        <taxon>Fungi</taxon>
        <taxon>Dikarya</taxon>
        <taxon>Ascomycota</taxon>
        <taxon>Pezizomycotina</taxon>
        <taxon>Sordariomycetes</taxon>
        <taxon>Sordariomycetidae</taxon>
        <taxon>Sordariales</taxon>
        <taxon>Podosporaceae</taxon>
        <taxon>Podospora</taxon>
    </lineage>
</organism>
<dbReference type="EMBL" id="MU865950">
    <property type="protein sequence ID" value="KAK4447353.1"/>
    <property type="molecule type" value="Genomic_DNA"/>
</dbReference>
<evidence type="ECO:0000313" key="3">
    <source>
        <dbReference type="EMBL" id="KAK4447353.1"/>
    </source>
</evidence>
<sequence length="682" mass="76703">MSAEAITSKCAERENSTDCLLRLLVATINEQSISEDAKFDWDPITFAFTVVVGFFAALFALVTIYQATLAAGTGRRKCNRRAIGYWATKTKREWSWTELNRLSIATTPVLRAKDVLEVLRQSEGSDTKFDTKGTESGSAGSRAPAATWLRFLNHTGLEGFARQCKQVEYTTADYLVSDLLAVPAYADLGFIVAAAAASGGHSYQNDWDPVMAAYPVIEGAEFQFNFRQHPTLGTIGVFSRYGSDATKSSGSTSSDETAIDQLRFALECSLGELRYSKPPGFVSEKPVSSLICRTVADGARGLKDDDLRHRPSLHNRGFNSLPCLDFPWIGDGYGLRWMLETETPSYVPVMFPGGPTRRKAFVIAKMALNGRFWSNPRAHKENSPQIVTPMKEFLPVRWSLDTAEGVDDSDLEVGKAALKELRERKFLEPKPAQDASFDLFDELLERTWLILRDYDNFERLFTDSLDPMERKCFRIHILLHIHQLDRILASGLTPEDLFARTCRIIHTTLIFMSIDEALPNRGEGRPSWDDEDAREEPEQGSRTASPDIVQQNQRTLDVIQEILQDFPELGYGDSPPPLDADFASQIFRRFRIHRHSQQIVAFVRREAAPDNIDQLRLINNQFTVLRAFMDSINGEKSDTDAFMDMDDVIIWRAILVAALYWTAPDNSGTLRSGVWSHVVPII</sequence>
<gene>
    <name evidence="3" type="ORF">QBC34DRAFT_132236</name>
</gene>
<keyword evidence="2" id="KW-1133">Transmembrane helix</keyword>
<dbReference type="Proteomes" id="UP001321760">
    <property type="component" value="Unassembled WGS sequence"/>
</dbReference>
<proteinExistence type="predicted"/>
<feature type="region of interest" description="Disordered" evidence="1">
    <location>
        <begin position="521"/>
        <end position="550"/>
    </location>
</feature>
<comment type="caution">
    <text evidence="3">The sequence shown here is derived from an EMBL/GenBank/DDBJ whole genome shotgun (WGS) entry which is preliminary data.</text>
</comment>